<evidence type="ECO:0000256" key="1">
    <source>
        <dbReference type="ARBA" id="ARBA00005417"/>
    </source>
</evidence>
<keyword evidence="2" id="KW-0813">Transport</keyword>
<name>A0A939DLP0_9ALTE</name>
<dbReference type="InterPro" id="IPR003593">
    <property type="entry name" value="AAA+_ATPase"/>
</dbReference>
<dbReference type="CDD" id="cd03230">
    <property type="entry name" value="ABC_DR_subfamily_A"/>
    <property type="match status" value="1"/>
</dbReference>
<keyword evidence="3" id="KW-0547">Nucleotide-binding</keyword>
<proteinExistence type="inferred from homology"/>
<dbReference type="PANTHER" id="PTHR43335">
    <property type="entry name" value="ABC TRANSPORTER, ATP-BINDING PROTEIN"/>
    <property type="match status" value="1"/>
</dbReference>
<dbReference type="Proteomes" id="UP000664654">
    <property type="component" value="Unassembled WGS sequence"/>
</dbReference>
<dbReference type="GO" id="GO:0016887">
    <property type="term" value="F:ATP hydrolysis activity"/>
    <property type="evidence" value="ECO:0007669"/>
    <property type="project" value="InterPro"/>
</dbReference>
<evidence type="ECO:0000313" key="7">
    <source>
        <dbReference type="Proteomes" id="UP000664654"/>
    </source>
</evidence>
<dbReference type="PROSITE" id="PS50893">
    <property type="entry name" value="ABC_TRANSPORTER_2"/>
    <property type="match status" value="1"/>
</dbReference>
<evidence type="ECO:0000256" key="4">
    <source>
        <dbReference type="ARBA" id="ARBA00022840"/>
    </source>
</evidence>
<keyword evidence="4 6" id="KW-0067">ATP-binding</keyword>
<protein>
    <submittedName>
        <fullName evidence="6">ABC transporter ATP-binding protein</fullName>
    </submittedName>
</protein>
<evidence type="ECO:0000256" key="2">
    <source>
        <dbReference type="ARBA" id="ARBA00022448"/>
    </source>
</evidence>
<dbReference type="EMBL" id="JAFKCV010000003">
    <property type="protein sequence ID" value="MBN7824870.1"/>
    <property type="molecule type" value="Genomic_DNA"/>
</dbReference>
<dbReference type="Pfam" id="PF00005">
    <property type="entry name" value="ABC_tran"/>
    <property type="match status" value="1"/>
</dbReference>
<dbReference type="InterPro" id="IPR003439">
    <property type="entry name" value="ABC_transporter-like_ATP-bd"/>
</dbReference>
<evidence type="ECO:0000313" key="6">
    <source>
        <dbReference type="EMBL" id="MBN7824870.1"/>
    </source>
</evidence>
<gene>
    <name evidence="6" type="ORF">J0A66_06475</name>
</gene>
<dbReference type="SUPFAM" id="SSF52540">
    <property type="entry name" value="P-loop containing nucleoside triphosphate hydrolases"/>
    <property type="match status" value="1"/>
</dbReference>
<evidence type="ECO:0000259" key="5">
    <source>
        <dbReference type="PROSITE" id="PS50893"/>
    </source>
</evidence>
<keyword evidence="7" id="KW-1185">Reference proteome</keyword>
<sequence length="307" mass="34205">MISVKNLTKRFGGFTAVDNLSFEVKPGDIVGFLGPNGAGKSTTMKMLTGFLTPSSGEIRIADQAMDQSSKHIQQRLGYLPEGAPAYGDMTPIQFLNFIADIRKLKGREKQQRLDEVIEQVALTEVLNRPIENLSKGFKRRVGLAQAILHDPEILVLDEPTDGLDPNQKHQVRELIQNLSKDKLVIISTHILEEVAAVCNRAMIIASGRMLFDATPEALQKKSRYYRAISLHFTQMTDISGLAELPGVADMEVERHSGRVLLFPEGEQELMPGVSAYIKNRGLQVDSLYEEQGRLDDVFRQMTAEVKV</sequence>
<evidence type="ECO:0000256" key="3">
    <source>
        <dbReference type="ARBA" id="ARBA00022741"/>
    </source>
</evidence>
<comment type="similarity">
    <text evidence="1">Belongs to the ABC transporter superfamily.</text>
</comment>
<dbReference type="InterPro" id="IPR027417">
    <property type="entry name" value="P-loop_NTPase"/>
</dbReference>
<accession>A0A939DLP0</accession>
<dbReference type="AlphaFoldDB" id="A0A939DLP0"/>
<dbReference type="GO" id="GO:0005524">
    <property type="term" value="F:ATP binding"/>
    <property type="evidence" value="ECO:0007669"/>
    <property type="project" value="UniProtKB-KW"/>
</dbReference>
<feature type="domain" description="ABC transporter" evidence="5">
    <location>
        <begin position="2"/>
        <end position="231"/>
    </location>
</feature>
<comment type="caution">
    <text evidence="6">The sequence shown here is derived from an EMBL/GenBank/DDBJ whole genome shotgun (WGS) entry which is preliminary data.</text>
</comment>
<organism evidence="6 7">
    <name type="scientific">Bowmanella dokdonensis</name>
    <dbReference type="NCBI Taxonomy" id="751969"/>
    <lineage>
        <taxon>Bacteria</taxon>
        <taxon>Pseudomonadati</taxon>
        <taxon>Pseudomonadota</taxon>
        <taxon>Gammaproteobacteria</taxon>
        <taxon>Alteromonadales</taxon>
        <taxon>Alteromonadaceae</taxon>
        <taxon>Bowmanella</taxon>
    </lineage>
</organism>
<dbReference type="Gene3D" id="3.40.50.300">
    <property type="entry name" value="P-loop containing nucleotide triphosphate hydrolases"/>
    <property type="match status" value="1"/>
</dbReference>
<reference evidence="6" key="1">
    <citation type="submission" date="2021-03" db="EMBL/GenBank/DDBJ databases">
        <title>novel species isolated from a fishpond in China.</title>
        <authorList>
            <person name="Lu H."/>
            <person name="Cai Z."/>
        </authorList>
    </citation>
    <scope>NUCLEOTIDE SEQUENCE</scope>
    <source>
        <strain evidence="6">JCM 30855</strain>
    </source>
</reference>
<dbReference type="RefSeq" id="WP_206572986.1">
    <property type="nucleotide sequence ID" value="NZ_JAFKCV010000003.1"/>
</dbReference>
<dbReference type="PANTHER" id="PTHR43335:SF4">
    <property type="entry name" value="ABC TRANSPORTER, ATP-BINDING PROTEIN"/>
    <property type="match status" value="1"/>
</dbReference>
<dbReference type="SMART" id="SM00382">
    <property type="entry name" value="AAA"/>
    <property type="match status" value="1"/>
</dbReference>